<accession>A0ABD5LYR8</accession>
<comment type="caution">
    <text evidence="1">The sequence shown here is derived from an EMBL/GenBank/DDBJ whole genome shotgun (WGS) entry which is preliminary data.</text>
</comment>
<dbReference type="EMBL" id="JADQCH020000002">
    <property type="protein sequence ID" value="MEY2345589.1"/>
    <property type="molecule type" value="Genomic_DNA"/>
</dbReference>
<sequence>MVGERSERAAIFANLLLEGAIKKDVPVLFTDSTEAKKRLNCLQTPTWLCASPISMN</sequence>
<proteinExistence type="predicted"/>
<reference evidence="1" key="1">
    <citation type="submission" date="2021-05" db="EMBL/GenBank/DDBJ databases">
        <title>First report of NDM-5 and VEB-6 producing Proteus mirabilis isolated from blood of a sepsis patient in Kolkata, India.</title>
        <authorList>
            <person name="Halder G."/>
            <person name="Chaudhuri B."/>
            <person name="Dutta S."/>
        </authorList>
    </citation>
    <scope>NUCLEOTIDE SEQUENCE [LARGE SCALE GENOMIC DNA]</scope>
    <source>
        <strain evidence="1">7049</strain>
    </source>
</reference>
<protein>
    <submittedName>
        <fullName evidence="1">Uncharacterized protein</fullName>
    </submittedName>
</protein>
<dbReference type="AlphaFoldDB" id="A0ABD5LYR8"/>
<gene>
    <name evidence="1" type="ORF">I3679_023305</name>
</gene>
<name>A0ABD5LYR8_PROMI</name>
<evidence type="ECO:0000313" key="1">
    <source>
        <dbReference type="EMBL" id="MEY2345589.1"/>
    </source>
</evidence>
<organism evidence="1">
    <name type="scientific">Proteus mirabilis</name>
    <dbReference type="NCBI Taxonomy" id="584"/>
    <lineage>
        <taxon>Bacteria</taxon>
        <taxon>Pseudomonadati</taxon>
        <taxon>Pseudomonadota</taxon>
        <taxon>Gammaproteobacteria</taxon>
        <taxon>Enterobacterales</taxon>
        <taxon>Morganellaceae</taxon>
        <taxon>Proteus</taxon>
    </lineage>
</organism>